<feature type="chain" id="PRO_5046284110" evidence="3">
    <location>
        <begin position="30"/>
        <end position="349"/>
    </location>
</feature>
<reference evidence="4 5" key="1">
    <citation type="submission" date="2024-11" db="EMBL/GenBank/DDBJ databases">
        <title>The Natural Products Discovery Center: Release of the First 8490 Sequenced Strains for Exploring Actinobacteria Biosynthetic Diversity.</title>
        <authorList>
            <person name="Kalkreuter E."/>
            <person name="Kautsar S.A."/>
            <person name="Yang D."/>
            <person name="Bader C.D."/>
            <person name="Teijaro C.N."/>
            <person name="Fluegel L."/>
            <person name="Davis C.M."/>
            <person name="Simpson J.R."/>
            <person name="Lauterbach L."/>
            <person name="Steele A.D."/>
            <person name="Gui C."/>
            <person name="Meng S."/>
            <person name="Li G."/>
            <person name="Viehrig K."/>
            <person name="Ye F."/>
            <person name="Su P."/>
            <person name="Kiefer A.F."/>
            <person name="Nichols A."/>
            <person name="Cepeda A.J."/>
            <person name="Yan W."/>
            <person name="Fan B."/>
            <person name="Jiang Y."/>
            <person name="Adhikari A."/>
            <person name="Zheng C.-J."/>
            <person name="Schuster L."/>
            <person name="Cowan T.M."/>
            <person name="Smanski M.J."/>
            <person name="Chevrette M.G."/>
            <person name="De Carvalho L.P.S."/>
            <person name="Shen B."/>
        </authorList>
    </citation>
    <scope>NUCLEOTIDE SEQUENCE [LARGE SCALE GENOMIC DNA]</scope>
    <source>
        <strain evidence="4 5">NPDC020863</strain>
    </source>
</reference>
<protein>
    <submittedName>
        <fullName evidence="4">LAETG motif-containing sortase-dependent surface protein</fullName>
    </submittedName>
</protein>
<proteinExistence type="predicted"/>
<dbReference type="NCBIfam" id="TIGR01167">
    <property type="entry name" value="LPXTG_anchor"/>
    <property type="match status" value="1"/>
</dbReference>
<keyword evidence="2" id="KW-0472">Membrane</keyword>
<keyword evidence="2" id="KW-0812">Transmembrane</keyword>
<organism evidence="4 5">
    <name type="scientific">Streptomyces milbemycinicus</name>
    <dbReference type="NCBI Taxonomy" id="476552"/>
    <lineage>
        <taxon>Bacteria</taxon>
        <taxon>Bacillati</taxon>
        <taxon>Actinomycetota</taxon>
        <taxon>Actinomycetes</taxon>
        <taxon>Kitasatosporales</taxon>
        <taxon>Streptomycetaceae</taxon>
        <taxon>Streptomyces</taxon>
    </lineage>
</organism>
<sequence>MKLRRALATAAATAAIVPAALLAAPAAFADEPTDEPTATAPATADPTPTTPSPTDPTVPATNEPTDEPTDTKPPTTPPTTDTPTDTKPPTTPAPTDTPTTKPPTGEPTDEPTPGDDCNDDGSWNEDPDLTTTITGLPSKVVAGSGFHSFKFQVENDSDKSLKRVDFGVFAGTADSKHPDGTGKFLTLQYKDPDSGAWTSISTDENDPGAGYIGYTDVRAHETITLDMRLSVSAKALGDGFGYALTFGVYTDDEGNCVFSTGDYYEFDVLPAGSKPGHVPPAEPKPEPQGGKKPLPKPAGDTKINPKGSLAETGSSSALPTIAMIGGVAMAAGAGAVFVVRRRRAGGAAA</sequence>
<feature type="compositionally biased region" description="Low complexity" evidence="1">
    <location>
        <begin position="78"/>
        <end position="99"/>
    </location>
</feature>
<dbReference type="NCBIfam" id="NF041528">
    <property type="entry name" value="strep_LAETG"/>
    <property type="match status" value="1"/>
</dbReference>
<dbReference type="Proteomes" id="UP001620295">
    <property type="component" value="Unassembled WGS sequence"/>
</dbReference>
<feature type="signal peptide" evidence="3">
    <location>
        <begin position="1"/>
        <end position="29"/>
    </location>
</feature>
<accession>A0ABW8LQE6</accession>
<keyword evidence="5" id="KW-1185">Reference proteome</keyword>
<dbReference type="PROSITE" id="PS51318">
    <property type="entry name" value="TAT"/>
    <property type="match status" value="1"/>
</dbReference>
<evidence type="ECO:0000256" key="3">
    <source>
        <dbReference type="SAM" id="SignalP"/>
    </source>
</evidence>
<keyword evidence="2" id="KW-1133">Transmembrane helix</keyword>
<feature type="compositionally biased region" description="Acidic residues" evidence="1">
    <location>
        <begin position="107"/>
        <end position="128"/>
    </location>
</feature>
<dbReference type="EMBL" id="JBJDQH010000008">
    <property type="protein sequence ID" value="MFK4268064.1"/>
    <property type="molecule type" value="Genomic_DNA"/>
</dbReference>
<comment type="caution">
    <text evidence="4">The sequence shown here is derived from an EMBL/GenBank/DDBJ whole genome shotgun (WGS) entry which is preliminary data.</text>
</comment>
<name>A0ABW8LQE6_9ACTN</name>
<keyword evidence="3" id="KW-0732">Signal</keyword>
<evidence type="ECO:0000313" key="5">
    <source>
        <dbReference type="Proteomes" id="UP001620295"/>
    </source>
</evidence>
<dbReference type="InterPro" id="IPR006311">
    <property type="entry name" value="TAT_signal"/>
</dbReference>
<evidence type="ECO:0000256" key="1">
    <source>
        <dbReference type="SAM" id="MobiDB-lite"/>
    </source>
</evidence>
<feature type="transmembrane region" description="Helical" evidence="2">
    <location>
        <begin position="317"/>
        <end position="339"/>
    </location>
</feature>
<dbReference type="RefSeq" id="WP_358629719.1">
    <property type="nucleotide sequence ID" value="NZ_JBFACG010000018.1"/>
</dbReference>
<feature type="region of interest" description="Disordered" evidence="1">
    <location>
        <begin position="272"/>
        <end position="313"/>
    </location>
</feature>
<evidence type="ECO:0000256" key="2">
    <source>
        <dbReference type="SAM" id="Phobius"/>
    </source>
</evidence>
<gene>
    <name evidence="4" type="ORF">ACI2L5_24445</name>
</gene>
<evidence type="ECO:0000313" key="4">
    <source>
        <dbReference type="EMBL" id="MFK4268064.1"/>
    </source>
</evidence>
<feature type="compositionally biased region" description="Low complexity" evidence="1">
    <location>
        <begin position="28"/>
        <end position="47"/>
    </location>
</feature>
<feature type="region of interest" description="Disordered" evidence="1">
    <location>
        <begin position="28"/>
        <end position="135"/>
    </location>
</feature>